<proteinExistence type="predicted"/>
<dbReference type="Proteomes" id="UP001307889">
    <property type="component" value="Chromosome 3"/>
</dbReference>
<reference evidence="1 2" key="1">
    <citation type="submission" date="2023-09" db="EMBL/GenBank/DDBJ databases">
        <title>Nesidiocoris tenuis whole genome shotgun sequence.</title>
        <authorList>
            <person name="Shibata T."/>
            <person name="Shimoda M."/>
            <person name="Kobayashi T."/>
            <person name="Uehara T."/>
        </authorList>
    </citation>
    <scope>NUCLEOTIDE SEQUENCE [LARGE SCALE GENOMIC DNA]</scope>
    <source>
        <strain evidence="1 2">Japan</strain>
    </source>
</reference>
<evidence type="ECO:0000313" key="1">
    <source>
        <dbReference type="EMBL" id="BES91904.1"/>
    </source>
</evidence>
<keyword evidence="2" id="KW-1185">Reference proteome</keyword>
<protein>
    <submittedName>
        <fullName evidence="1">Uncharacterized protein</fullName>
    </submittedName>
</protein>
<gene>
    <name evidence="1" type="ORF">NTJ_04713</name>
</gene>
<sequence length="101" mass="11491">MMTGGRVRPTERARGVESELGFPQLGPTRWLVCLLTAQHLGPFTDHASLERFGFVQLCALRRPLRVSLFCCPETDFVSVRTLFSSCERPLLGRKHVRQCEM</sequence>
<organism evidence="1 2">
    <name type="scientific">Nesidiocoris tenuis</name>
    <dbReference type="NCBI Taxonomy" id="355587"/>
    <lineage>
        <taxon>Eukaryota</taxon>
        <taxon>Metazoa</taxon>
        <taxon>Ecdysozoa</taxon>
        <taxon>Arthropoda</taxon>
        <taxon>Hexapoda</taxon>
        <taxon>Insecta</taxon>
        <taxon>Pterygota</taxon>
        <taxon>Neoptera</taxon>
        <taxon>Paraneoptera</taxon>
        <taxon>Hemiptera</taxon>
        <taxon>Heteroptera</taxon>
        <taxon>Panheteroptera</taxon>
        <taxon>Cimicomorpha</taxon>
        <taxon>Miridae</taxon>
        <taxon>Dicyphina</taxon>
        <taxon>Nesidiocoris</taxon>
    </lineage>
</organism>
<dbReference type="EMBL" id="AP028911">
    <property type="protein sequence ID" value="BES91904.1"/>
    <property type="molecule type" value="Genomic_DNA"/>
</dbReference>
<evidence type="ECO:0000313" key="2">
    <source>
        <dbReference type="Proteomes" id="UP001307889"/>
    </source>
</evidence>
<accession>A0ABN7AL10</accession>
<name>A0ABN7AL10_9HEMI</name>